<dbReference type="InterPro" id="IPR052632">
    <property type="entry name" value="MICOS_subunit_Mic19"/>
</dbReference>
<proteinExistence type="predicted"/>
<dbReference type="GO" id="GO:0061617">
    <property type="term" value="C:MICOS complex"/>
    <property type="evidence" value="ECO:0007669"/>
    <property type="project" value="TreeGrafter"/>
</dbReference>
<dbReference type="AlphaFoldDB" id="A0A0D8XIK3"/>
<dbReference type="PANTHER" id="PTHR21588:SF18">
    <property type="entry name" value="MICOS COMPLEX SUBUNIT MIC19"/>
    <property type="match status" value="1"/>
</dbReference>
<keyword evidence="3" id="KW-1185">Reference proteome</keyword>
<dbReference type="Proteomes" id="UP000053766">
    <property type="component" value="Unassembled WGS sequence"/>
</dbReference>
<accession>A0A0D8XIK3</accession>
<reference evidence="2 3" key="1">
    <citation type="submission" date="2013-11" db="EMBL/GenBank/DDBJ databases">
        <title>Draft genome of the bovine lungworm Dictyocaulus viviparus.</title>
        <authorList>
            <person name="Mitreva M."/>
        </authorList>
    </citation>
    <scope>NUCLEOTIDE SEQUENCE [LARGE SCALE GENOMIC DNA]</scope>
    <source>
        <strain evidence="2 3">HannoverDv2000</strain>
    </source>
</reference>
<dbReference type="EMBL" id="KN716475">
    <property type="protein sequence ID" value="KJH44423.1"/>
    <property type="molecule type" value="Genomic_DNA"/>
</dbReference>
<organism evidence="2 3">
    <name type="scientific">Dictyocaulus viviparus</name>
    <name type="common">Bovine lungworm</name>
    <dbReference type="NCBI Taxonomy" id="29172"/>
    <lineage>
        <taxon>Eukaryota</taxon>
        <taxon>Metazoa</taxon>
        <taxon>Ecdysozoa</taxon>
        <taxon>Nematoda</taxon>
        <taxon>Chromadorea</taxon>
        <taxon>Rhabditida</taxon>
        <taxon>Rhabditina</taxon>
        <taxon>Rhabditomorpha</taxon>
        <taxon>Strongyloidea</taxon>
        <taxon>Metastrongylidae</taxon>
        <taxon>Dictyocaulus</taxon>
    </lineage>
</organism>
<evidence type="ECO:0000313" key="2">
    <source>
        <dbReference type="EMBL" id="KJH44423.1"/>
    </source>
</evidence>
<dbReference type="OrthoDB" id="70030at2759"/>
<evidence type="ECO:0000313" key="3">
    <source>
        <dbReference type="Proteomes" id="UP000053766"/>
    </source>
</evidence>
<protein>
    <submittedName>
        <fullName evidence="2">Uncharacterized protein</fullName>
    </submittedName>
</protein>
<dbReference type="GO" id="GO:0007007">
    <property type="term" value="P:inner mitochondrial membrane organization"/>
    <property type="evidence" value="ECO:0007669"/>
    <property type="project" value="TreeGrafter"/>
</dbReference>
<keyword evidence="1" id="KW-0175">Coiled coil</keyword>
<dbReference type="PANTHER" id="PTHR21588">
    <property type="entry name" value="COILED-COIL-HELIX-COILED-COIL-HELIX DOMAIN CONTAINING 6"/>
    <property type="match status" value="1"/>
</dbReference>
<evidence type="ECO:0000256" key="1">
    <source>
        <dbReference type="SAM" id="Coils"/>
    </source>
</evidence>
<reference evidence="3" key="2">
    <citation type="journal article" date="2016" name="Sci. Rep.">
        <title>Dictyocaulus viviparus genome, variome and transcriptome elucidate lungworm biology and support future intervention.</title>
        <authorList>
            <person name="McNulty S.N."/>
            <person name="Strube C."/>
            <person name="Rosa B.A."/>
            <person name="Martin J.C."/>
            <person name="Tyagi R."/>
            <person name="Choi Y.J."/>
            <person name="Wang Q."/>
            <person name="Hallsworth Pepin K."/>
            <person name="Zhang X."/>
            <person name="Ozersky P."/>
            <person name="Wilson R.K."/>
            <person name="Sternberg P.W."/>
            <person name="Gasser R.B."/>
            <person name="Mitreva M."/>
        </authorList>
    </citation>
    <scope>NUCLEOTIDE SEQUENCE [LARGE SCALE GENOMIC DNA]</scope>
    <source>
        <strain evidence="3">HannoverDv2000</strain>
    </source>
</reference>
<sequence length="227" mass="26776">MGSAQSQEEPDVVRIDRSEIPEEYKLVHLLKYCVFIRTVGVSSDVVRRVSSQSGNDSNNEAVKLRDELDRERQEKLRLKEEMIRLSELQQRKLSVCDLLIFNMSMGLGSHISILRHFRDELDRERQEKLRLKEEMIRLSELQQRKLKESQTPLLPDVEERKRIFDETVERIENKFFPYHRENICVSHEKEIMSCLSANPGRILECAPLAEIYEKCVSDFRQEVLKGK</sequence>
<gene>
    <name evidence="2" type="ORF">DICVIV_09557</name>
</gene>
<dbReference type="STRING" id="29172.A0A0D8XIK3"/>
<feature type="coiled-coil region" evidence="1">
    <location>
        <begin position="54"/>
        <end position="144"/>
    </location>
</feature>
<name>A0A0D8XIK3_DICVI</name>